<protein>
    <submittedName>
        <fullName evidence="2">Uncharacterized protein</fullName>
    </submittedName>
</protein>
<proteinExistence type="predicted"/>
<reference evidence="2 3" key="1">
    <citation type="submission" date="2015-10" db="EMBL/GenBank/DDBJ databases">
        <title>Draft genome sequence of pyrrolomycin-producing Streptomyces vitaminophilus.</title>
        <authorList>
            <person name="Graham D.E."/>
            <person name="Mahan K.M."/>
            <person name="Klingeman D.M."/>
            <person name="Hettich R.L."/>
            <person name="Parry R.J."/>
        </authorList>
    </citation>
    <scope>NUCLEOTIDE SEQUENCE [LARGE SCALE GENOMIC DNA]</scope>
    <source>
        <strain evidence="2 3">ATCC 31673</strain>
    </source>
</reference>
<comment type="caution">
    <text evidence="2">The sequence shown here is derived from an EMBL/GenBank/DDBJ whole genome shotgun (WGS) entry which is preliminary data.</text>
</comment>
<organism evidence="2 3">
    <name type="scientific">Wenjunlia vitaminophila</name>
    <name type="common">Streptomyces vitaminophilus</name>
    <dbReference type="NCBI Taxonomy" id="76728"/>
    <lineage>
        <taxon>Bacteria</taxon>
        <taxon>Bacillati</taxon>
        <taxon>Actinomycetota</taxon>
        <taxon>Actinomycetes</taxon>
        <taxon>Kitasatosporales</taxon>
        <taxon>Streptomycetaceae</taxon>
        <taxon>Wenjunlia</taxon>
    </lineage>
</organism>
<evidence type="ECO:0000313" key="3">
    <source>
        <dbReference type="Proteomes" id="UP000050867"/>
    </source>
</evidence>
<dbReference type="EMBL" id="LLZU01000002">
    <property type="protein sequence ID" value="KRV51082.1"/>
    <property type="molecule type" value="Genomic_DNA"/>
</dbReference>
<feature type="compositionally biased region" description="Basic and acidic residues" evidence="1">
    <location>
        <begin position="114"/>
        <end position="129"/>
    </location>
</feature>
<feature type="compositionally biased region" description="Gly residues" evidence="1">
    <location>
        <begin position="148"/>
        <end position="160"/>
    </location>
</feature>
<feature type="compositionally biased region" description="Low complexity" evidence="1">
    <location>
        <begin position="52"/>
        <end position="62"/>
    </location>
</feature>
<keyword evidence="3" id="KW-1185">Reference proteome</keyword>
<dbReference type="AlphaFoldDB" id="A0A0T6LYE3"/>
<evidence type="ECO:0000256" key="1">
    <source>
        <dbReference type="SAM" id="MobiDB-lite"/>
    </source>
</evidence>
<accession>A0A0T6LYE3</accession>
<dbReference type="Proteomes" id="UP000050867">
    <property type="component" value="Unassembled WGS sequence"/>
</dbReference>
<sequence length="177" mass="18343">MAAAAGQGELPVEQRAGADGSRGGQFAVRGPTQPAQGTEQPVEPGRVPLLPPDLGDQPGQLLAQRRGPLRVGEWLVRVQRATDATGGPGQRQQGLRFVVLPAAQRAQERRGLVVEVAGEHDAGRNDRGATRGPRWGGRVRRGRREGTGDGAAGRGGGGNGCPRLRASPAHVGASSPR</sequence>
<feature type="region of interest" description="Disordered" evidence="1">
    <location>
        <begin position="1"/>
        <end position="68"/>
    </location>
</feature>
<gene>
    <name evidence="2" type="ORF">AQ490_02445</name>
</gene>
<feature type="region of interest" description="Disordered" evidence="1">
    <location>
        <begin position="114"/>
        <end position="177"/>
    </location>
</feature>
<evidence type="ECO:0000313" key="2">
    <source>
        <dbReference type="EMBL" id="KRV51082.1"/>
    </source>
</evidence>
<name>A0A0T6LYE3_WENVI</name>